<evidence type="ECO:0000313" key="2">
    <source>
        <dbReference type="Proteomes" id="UP001303115"/>
    </source>
</evidence>
<sequence length="64" mass="7152">MRPDILKGVLGLEADVILRDAKVYGYELTNWGQYKALFDGETGSTVTGCAYLVQSVEEEYKLAY</sequence>
<proteinExistence type="predicted"/>
<organism evidence="1 2">
    <name type="scientific">Parachaetomium inaequale</name>
    <dbReference type="NCBI Taxonomy" id="2588326"/>
    <lineage>
        <taxon>Eukaryota</taxon>
        <taxon>Fungi</taxon>
        <taxon>Dikarya</taxon>
        <taxon>Ascomycota</taxon>
        <taxon>Pezizomycotina</taxon>
        <taxon>Sordariomycetes</taxon>
        <taxon>Sordariomycetidae</taxon>
        <taxon>Sordariales</taxon>
        <taxon>Chaetomiaceae</taxon>
        <taxon>Parachaetomium</taxon>
    </lineage>
</organism>
<keyword evidence="2" id="KW-1185">Reference proteome</keyword>
<gene>
    <name evidence="1" type="ORF">C8A01DRAFT_41943</name>
</gene>
<evidence type="ECO:0000313" key="1">
    <source>
        <dbReference type="EMBL" id="KAK4031607.1"/>
    </source>
</evidence>
<accession>A0AAN6P8V4</accession>
<dbReference type="Proteomes" id="UP001303115">
    <property type="component" value="Unassembled WGS sequence"/>
</dbReference>
<dbReference type="AlphaFoldDB" id="A0AAN6P8V4"/>
<comment type="caution">
    <text evidence="1">The sequence shown here is derived from an EMBL/GenBank/DDBJ whole genome shotgun (WGS) entry which is preliminary data.</text>
</comment>
<name>A0AAN6P8V4_9PEZI</name>
<dbReference type="EMBL" id="MU854748">
    <property type="protein sequence ID" value="KAK4031607.1"/>
    <property type="molecule type" value="Genomic_DNA"/>
</dbReference>
<reference evidence="2" key="1">
    <citation type="journal article" date="2023" name="Mol. Phylogenet. Evol.">
        <title>Genome-scale phylogeny and comparative genomics of the fungal order Sordariales.</title>
        <authorList>
            <person name="Hensen N."/>
            <person name="Bonometti L."/>
            <person name="Westerberg I."/>
            <person name="Brannstrom I.O."/>
            <person name="Guillou S."/>
            <person name="Cros-Aarteil S."/>
            <person name="Calhoun S."/>
            <person name="Haridas S."/>
            <person name="Kuo A."/>
            <person name="Mondo S."/>
            <person name="Pangilinan J."/>
            <person name="Riley R."/>
            <person name="LaButti K."/>
            <person name="Andreopoulos B."/>
            <person name="Lipzen A."/>
            <person name="Chen C."/>
            <person name="Yan M."/>
            <person name="Daum C."/>
            <person name="Ng V."/>
            <person name="Clum A."/>
            <person name="Steindorff A."/>
            <person name="Ohm R.A."/>
            <person name="Martin F."/>
            <person name="Silar P."/>
            <person name="Natvig D.O."/>
            <person name="Lalanne C."/>
            <person name="Gautier V."/>
            <person name="Ament-Velasquez S.L."/>
            <person name="Kruys A."/>
            <person name="Hutchinson M.I."/>
            <person name="Powell A.J."/>
            <person name="Barry K."/>
            <person name="Miller A.N."/>
            <person name="Grigoriev I.V."/>
            <person name="Debuchy R."/>
            <person name="Gladieux P."/>
            <person name="Hiltunen Thoren M."/>
            <person name="Johannesson H."/>
        </authorList>
    </citation>
    <scope>NUCLEOTIDE SEQUENCE [LARGE SCALE GENOMIC DNA]</scope>
    <source>
        <strain evidence="2">CBS 284.82</strain>
    </source>
</reference>
<protein>
    <submittedName>
        <fullName evidence="1">Uncharacterized protein</fullName>
    </submittedName>
</protein>